<organism evidence="1 2">
    <name type="scientific">Gossypium trilobum</name>
    <dbReference type="NCBI Taxonomy" id="34281"/>
    <lineage>
        <taxon>Eukaryota</taxon>
        <taxon>Viridiplantae</taxon>
        <taxon>Streptophyta</taxon>
        <taxon>Embryophyta</taxon>
        <taxon>Tracheophyta</taxon>
        <taxon>Spermatophyta</taxon>
        <taxon>Magnoliopsida</taxon>
        <taxon>eudicotyledons</taxon>
        <taxon>Gunneridae</taxon>
        <taxon>Pentapetalae</taxon>
        <taxon>rosids</taxon>
        <taxon>malvids</taxon>
        <taxon>Malvales</taxon>
        <taxon>Malvaceae</taxon>
        <taxon>Malvoideae</taxon>
        <taxon>Gossypium</taxon>
    </lineage>
</organism>
<dbReference type="EMBL" id="JABEZW010228555">
    <property type="protein sequence ID" value="MBA0788857.1"/>
    <property type="molecule type" value="Genomic_DNA"/>
</dbReference>
<sequence>MTTSLRPCSSFISPKGCWRNQKRVHGRLPTPLIVVGNVILTGKRIGRSWPTVPLDLLVVLPVERVVSFTWSLTLLIMRLTPSLELFIMLSPKPDHFGSLSKGRRPSSWNRSSLLQVIRPLMRGEPMWKFAMVLVLLSNLGRLAFSMASKSITLFSPRVARSRMVKTTLGYRVPATVIGSLFSEQPIFGSTIFPFTIAPMVLSMSFKVPLSLPFLTATSVTTTM</sequence>
<evidence type="ECO:0000313" key="2">
    <source>
        <dbReference type="Proteomes" id="UP000593568"/>
    </source>
</evidence>
<reference evidence="1" key="2">
    <citation type="submission" date="2020-04" db="EMBL/GenBank/DDBJ databases">
        <authorList>
            <person name="Grover C.E."/>
            <person name="Arick M.A. II"/>
            <person name="Thrash A."/>
            <person name="Conover J.L."/>
            <person name="Sanders W.S."/>
            <person name="Peterson D.G."/>
            <person name="Scheffler J.A."/>
            <person name="Scheffler B.E."/>
            <person name="Wendel J.F."/>
        </authorList>
    </citation>
    <scope>NUCLEOTIDE SEQUENCE</scope>
    <source>
        <strain evidence="1">8</strain>
        <tissue evidence="1">Leaf</tissue>
    </source>
</reference>
<dbReference type="EMBL" id="JABEZW010228555">
    <property type="protein sequence ID" value="MBA0788856.1"/>
    <property type="molecule type" value="Genomic_DNA"/>
</dbReference>
<keyword evidence="2" id="KW-1185">Reference proteome</keyword>
<comment type="caution">
    <text evidence="1">The sequence shown here is derived from an EMBL/GenBank/DDBJ whole genome shotgun (WGS) entry which is preliminary data.</text>
</comment>
<protein>
    <submittedName>
        <fullName evidence="1">Uncharacterized protein</fullName>
    </submittedName>
</protein>
<evidence type="ECO:0000313" key="1">
    <source>
        <dbReference type="EMBL" id="MBA0788857.1"/>
    </source>
</evidence>
<proteinExistence type="predicted"/>
<name>A0A7J9FU56_9ROSI</name>
<gene>
    <name evidence="1" type="ORF">Gotri_026756</name>
</gene>
<reference evidence="1 2" key="1">
    <citation type="journal article" date="2019" name="Genome Biol. Evol.">
        <title>Insights into the evolution of the New World diploid cottons (Gossypium, subgenus Houzingenia) based on genome sequencing.</title>
        <authorList>
            <person name="Grover C.E."/>
            <person name="Arick M.A. 2nd"/>
            <person name="Thrash A."/>
            <person name="Conover J.L."/>
            <person name="Sanders W.S."/>
            <person name="Peterson D.G."/>
            <person name="Frelichowski J.E."/>
            <person name="Scheffler J.A."/>
            <person name="Scheffler B.E."/>
            <person name="Wendel J.F."/>
        </authorList>
    </citation>
    <scope>NUCLEOTIDE SEQUENCE [LARGE SCALE GENOMIC DNA]</scope>
    <source>
        <strain evidence="1">8</strain>
        <tissue evidence="1">Leaf</tissue>
    </source>
</reference>
<dbReference type="AlphaFoldDB" id="A0A7J9FU56"/>
<accession>A0A7J9FU56</accession>
<dbReference type="Proteomes" id="UP000593568">
    <property type="component" value="Unassembled WGS sequence"/>
</dbReference>